<sequence>MSERSLSTTSEETRGCKIELYLGLIRKHLWKLELLISIETELYADDMACIFKSCSNLTT</sequence>
<dbReference type="Proteomes" id="UP000267516">
    <property type="component" value="Segment"/>
</dbReference>
<organism evidence="1">
    <name type="scientific">White spot syndrome virus</name>
    <dbReference type="NCBI Taxonomy" id="342409"/>
    <lineage>
        <taxon>Viruses</taxon>
        <taxon>Viruses incertae sedis</taxon>
        <taxon>Naldaviricetes</taxon>
        <taxon>Nimaviridae</taxon>
        <taxon>Whispovirus</taxon>
    </lineage>
</organism>
<proteinExistence type="predicted"/>
<protein>
    <submittedName>
        <fullName evidence="1">ORF82</fullName>
    </submittedName>
</protein>
<evidence type="ECO:0000313" key="1">
    <source>
        <dbReference type="EMBL" id="ATU84234.1"/>
    </source>
</evidence>
<reference evidence="1" key="1">
    <citation type="journal article" date="2018" name="Aquaculture">
        <title>Complete genome sequence of a white spot syndrome virus associated with a disease incursion in Australia.</title>
        <authorList>
            <person name="Oakey J."/>
            <person name="Smith C.S."/>
        </authorList>
    </citation>
    <scope>NUCLEOTIDE SEQUENCE [LARGE SCALE GENOMIC DNA]</scope>
    <source>
        <strain evidence="1">WSSV-AU</strain>
    </source>
</reference>
<name>A0A2D3I795_9VIRU</name>
<dbReference type="EMBL" id="MF768985">
    <property type="protein sequence ID" value="ATU84234.1"/>
    <property type="molecule type" value="Genomic_DNA"/>
</dbReference>
<accession>A0A2D3I795</accession>